<dbReference type="EMBL" id="CDSF01000046">
    <property type="protein sequence ID" value="CEO96029.1"/>
    <property type="molecule type" value="Genomic_DNA"/>
</dbReference>
<protein>
    <recommendedName>
        <fullName evidence="3">F-box domain-containing protein</fullName>
    </recommendedName>
</protein>
<dbReference type="PANTHER" id="PTHR39741">
    <property type="entry name" value="F-BOX DOMAIN CONTAINING PROTEIN, EXPRESSED"/>
    <property type="match status" value="1"/>
</dbReference>
<accession>A0A0G4ILI3</accession>
<sequence length="537" mass="59857">MTEVNHHWAGLRETRPMMQSGCMLDTGSLEHVGTFLRGTEIARILAVSSFFRATLDTVPTWRRLCSRCPDPDVVAVDGRVFELRIMTLDELRSLYRTLLYFKALEVPCNVIVEGVFQSSADDDLQTIAETLDDAPETFWSSAGSITEDCDDLLVYRLAHALSVVQSVEIKPFRARYQQGMQCYAPVRARVVIRLFEDDPDSETHASEWKMLDNEDRYATFDLGSVLAVGAFLRIEMAGRRTRQLSDGLFYSCLESVVAKGVPVAVLSDDVPFIRLLHSRVSRHVSVAFDRFCEQIAQHRTSAQKEVGAANDMRLAFLRVSQLVVEKDIPGVVSIVTGFINNLAFRDAAVLLVDEHCSEFVNEYVAQIPSLGSPVPVSKEETYAVAKKALSGDRDLFEDLRCRNMLYLSEQLGDLFFNAKDYSQAAACYAACHIPDKIISTYSLMCQHPHLVRFLVAVIVNSHLDDRVLAVEGALSLLASNHHPYIAALFCDIAVSQGLIDADTACRMLNIVPVAESPSKEINDLVETLSADYRRNAT</sequence>
<organism evidence="1 2">
    <name type="scientific">Plasmodiophora brassicae</name>
    <name type="common">Clubroot disease agent</name>
    <dbReference type="NCBI Taxonomy" id="37360"/>
    <lineage>
        <taxon>Eukaryota</taxon>
        <taxon>Sar</taxon>
        <taxon>Rhizaria</taxon>
        <taxon>Endomyxa</taxon>
        <taxon>Phytomyxea</taxon>
        <taxon>Plasmodiophorida</taxon>
        <taxon>Plasmodiophoridae</taxon>
        <taxon>Plasmodiophora</taxon>
    </lineage>
</organism>
<reference evidence="1 2" key="1">
    <citation type="submission" date="2015-02" db="EMBL/GenBank/DDBJ databases">
        <authorList>
            <person name="Chooi Y.-H."/>
        </authorList>
    </citation>
    <scope>NUCLEOTIDE SEQUENCE [LARGE SCALE GENOMIC DNA]</scope>
    <source>
        <strain evidence="1">E3</strain>
    </source>
</reference>
<dbReference type="InterPro" id="IPR055336">
    <property type="entry name" value="At4g00755-like"/>
</dbReference>
<name>A0A0G4ILI3_PLABS</name>
<proteinExistence type="predicted"/>
<evidence type="ECO:0000313" key="2">
    <source>
        <dbReference type="Proteomes" id="UP000039324"/>
    </source>
</evidence>
<dbReference type="PANTHER" id="PTHR39741:SF2">
    <property type="entry name" value="F-BOX DOMAIN-CONTAINING PROTEIN"/>
    <property type="match status" value="1"/>
</dbReference>
<dbReference type="AlphaFoldDB" id="A0A0G4ILI3"/>
<gene>
    <name evidence="1" type="ORF">PBRA_004719</name>
</gene>
<dbReference type="STRING" id="37360.A0A0G4ILI3"/>
<evidence type="ECO:0000313" key="1">
    <source>
        <dbReference type="EMBL" id="CEO96029.1"/>
    </source>
</evidence>
<dbReference type="Proteomes" id="UP000039324">
    <property type="component" value="Unassembled WGS sequence"/>
</dbReference>
<keyword evidence="2" id="KW-1185">Reference proteome</keyword>
<dbReference type="OrthoDB" id="63379at2759"/>
<evidence type="ECO:0008006" key="3">
    <source>
        <dbReference type="Google" id="ProtNLM"/>
    </source>
</evidence>